<evidence type="ECO:0000256" key="1">
    <source>
        <dbReference type="SAM" id="MobiDB-lite"/>
    </source>
</evidence>
<evidence type="ECO:0000313" key="3">
    <source>
        <dbReference type="Proteomes" id="UP000827892"/>
    </source>
</evidence>
<name>A0AAE9CSC9_CAEBR</name>
<evidence type="ECO:0000313" key="2">
    <source>
        <dbReference type="EMBL" id="ULT79337.1"/>
    </source>
</evidence>
<gene>
    <name evidence="2" type="ORF">L3Y34_010161</name>
</gene>
<dbReference type="EMBL" id="CP090896">
    <property type="protein sequence ID" value="ULT79337.1"/>
    <property type="molecule type" value="Genomic_DNA"/>
</dbReference>
<feature type="region of interest" description="Disordered" evidence="1">
    <location>
        <begin position="373"/>
        <end position="401"/>
    </location>
</feature>
<feature type="region of interest" description="Disordered" evidence="1">
    <location>
        <begin position="33"/>
        <end position="68"/>
    </location>
</feature>
<feature type="compositionally biased region" description="Acidic residues" evidence="1">
    <location>
        <begin position="379"/>
        <end position="401"/>
    </location>
</feature>
<proteinExistence type="predicted"/>
<dbReference type="Proteomes" id="UP000827892">
    <property type="component" value="Chromosome X"/>
</dbReference>
<protein>
    <submittedName>
        <fullName evidence="2">Uncharacterized protein</fullName>
    </submittedName>
</protein>
<sequence>MPKRVSTTPVKAICLSSCDEDEEVNDITPEKNMRIASSGAVSTANDSDGRTMETQEKGPTSADPPSTTTGVITHSLLARRLHPLRQKLGISVTKLKDTPKPKLSGLTKMRKRAVEIFMKAFRGSLKLRSESSNSGFDASCLPNVDDFMKYFVGVMSSQSCSLISQMRISHISRETLRKSAASALYFYTFLNTTNVIRVESTDEDSLFEKIEKSLSAMTYEDKAQLIGRFVMWYEEIPPVRLTTMKILASDGDERRQLFKENSTMNTVVRGLLCYLTFVGVVKASSCKAPTEESRRIWLTVKSVFRTCGKRKGGCLDFSRSPLAFEDLMKMTDRLSNVKTTFHLQSLLLALFLSGTGLRIGSIRNKWSQGLEKTGVVGGVDDDEGESGDSEDDFSDLENEGSEGSEEYTCFEFDTLLGQNVRVYRQGKRESDIEGTVRIRVEVDVMSSKTTGYSAFTPTVIGFSYPSTLPDGTTDRSINTAIVVAMLSVIIGCTEAKKIYHVDYEPESGTEIEISCNTGAAGRCPLFRAGNRYYNLSHSPLRNVSSSLSYIADALKIPSMIFTSRSYRSGYAKSLIASVVMDESGTQIVTLDHFRNVLNTSARWRSNQVDRYISSITKNVLVRGMSVGTTTTSDWLSAVFSTDAYTKKYDHVSSESLCEYIAKDQQISLEEAQTQLKELGRHKRRNLLDAINLTNWRNSTDECRSLEESKRAWFHRETLNIQKTFHDLHEFVYQNLDTFQGNGKINTATPTVIVCPVSECEKSCETIPESNEHWAKEHHSHVHSLKYLCRMCPYPQLSKYKGYRYHMGYRHAAQKSVWKWTNESS</sequence>
<organism evidence="2 3">
    <name type="scientific">Caenorhabditis briggsae</name>
    <dbReference type="NCBI Taxonomy" id="6238"/>
    <lineage>
        <taxon>Eukaryota</taxon>
        <taxon>Metazoa</taxon>
        <taxon>Ecdysozoa</taxon>
        <taxon>Nematoda</taxon>
        <taxon>Chromadorea</taxon>
        <taxon>Rhabditida</taxon>
        <taxon>Rhabditina</taxon>
        <taxon>Rhabditomorpha</taxon>
        <taxon>Rhabditoidea</taxon>
        <taxon>Rhabditidae</taxon>
        <taxon>Peloderinae</taxon>
        <taxon>Caenorhabditis</taxon>
    </lineage>
</organism>
<accession>A0AAE9CSC9</accession>
<feature type="compositionally biased region" description="Basic and acidic residues" evidence="1">
    <location>
        <begin position="47"/>
        <end position="56"/>
    </location>
</feature>
<dbReference type="AlphaFoldDB" id="A0AAE9CSC9"/>
<reference evidence="2 3" key="1">
    <citation type="submission" date="2022-05" db="EMBL/GenBank/DDBJ databases">
        <title>Chromosome-level reference genomes for two strains of Caenorhabditis briggsae: an improved platform for comparative genomics.</title>
        <authorList>
            <person name="Stevens L."/>
            <person name="Andersen E.C."/>
        </authorList>
    </citation>
    <scope>NUCLEOTIDE SEQUENCE [LARGE SCALE GENOMIC DNA]</scope>
    <source>
        <strain evidence="2">QX1410_ONT</strain>
        <tissue evidence="2">Whole-organism</tissue>
    </source>
</reference>